<dbReference type="Gene3D" id="2.30.30.40">
    <property type="entry name" value="SH3 Domains"/>
    <property type="match status" value="1"/>
</dbReference>
<dbReference type="OrthoDB" id="9813532at2"/>
<keyword evidence="2" id="KW-1185">Reference proteome</keyword>
<proteinExistence type="predicted"/>
<dbReference type="Pfam" id="PF05257">
    <property type="entry name" value="CHAP"/>
    <property type="match status" value="1"/>
</dbReference>
<dbReference type="InterPro" id="IPR007921">
    <property type="entry name" value="CHAP_dom"/>
</dbReference>
<dbReference type="Gene3D" id="2.10.270.10">
    <property type="entry name" value="Cholin Binding"/>
    <property type="match status" value="1"/>
</dbReference>
<evidence type="ECO:0000313" key="2">
    <source>
        <dbReference type="Proteomes" id="UP000265562"/>
    </source>
</evidence>
<reference evidence="1 2" key="1">
    <citation type="submission" date="2018-09" db="EMBL/GenBank/DDBJ databases">
        <title>Genome sequencing of Lachnoanaerobaculum umeaense DSM 23576.</title>
        <authorList>
            <person name="Kook J.-K."/>
            <person name="Park S.-N."/>
            <person name="Lim Y.K."/>
        </authorList>
    </citation>
    <scope>NUCLEOTIDE SEQUENCE [LARGE SCALE GENOMIC DNA]</scope>
    <source>
        <strain evidence="2">DSM 23576 \ CCUG 58757</strain>
    </source>
</reference>
<gene>
    <name evidence="1" type="ORF">D4A81_12190</name>
</gene>
<name>A0A385Q468_9FIRM</name>
<organism evidence="1 2">
    <name type="scientific">Lachnoanaerobaculum umeaense</name>
    <dbReference type="NCBI Taxonomy" id="617123"/>
    <lineage>
        <taxon>Bacteria</taxon>
        <taxon>Bacillati</taxon>
        <taxon>Bacillota</taxon>
        <taxon>Clostridia</taxon>
        <taxon>Lachnospirales</taxon>
        <taxon>Lachnospiraceae</taxon>
        <taxon>Lachnoanaerobaculum</taxon>
    </lineage>
</organism>
<protein>
    <submittedName>
        <fullName evidence="1">CHAP domain-containing protein</fullName>
    </submittedName>
</protein>
<dbReference type="RefSeq" id="WP_111525743.1">
    <property type="nucleotide sequence ID" value="NZ_CP032364.1"/>
</dbReference>
<sequence length="338" mass="38436">MSLIDNVISKAREYVGVSEYPPESNNVKFNTDYYEKEVYDSSTATYPWCVTFLWDVFRMAGAEKVFCDGIKTASTETVYSHYKDKNMLFSKGQRGDIILLLTGEAGKNRRVNHAGIVVGVNTDGTYETIEGNTGNGDIANGGMVMTRKRNFDGKGYTIVGFARPDYKNQSNIQVQTDKQISNEIPISARLTIVGSGVRVRTAPNTSSSLLKNLSEGEVVKASGRIASRYNPWFHIAEGWISGKFVKGWIKDYNDNNRWWYVEKDYRYAKAEWKNISGNEYCFGKDSYLFVNCYIKSALSGVYYWVDGDGAYQKQHDTTSPNRKYRIVENYKMENAYIK</sequence>
<dbReference type="EMBL" id="CP032364">
    <property type="protein sequence ID" value="AYB00620.1"/>
    <property type="molecule type" value="Genomic_DNA"/>
</dbReference>
<dbReference type="KEGG" id="lua:D4A81_12190"/>
<dbReference type="SUPFAM" id="SSF69360">
    <property type="entry name" value="Cell wall binding repeat"/>
    <property type="match status" value="1"/>
</dbReference>
<dbReference type="Proteomes" id="UP000265562">
    <property type="component" value="Chromosome"/>
</dbReference>
<accession>A0A385Q468</accession>
<evidence type="ECO:0000313" key="1">
    <source>
        <dbReference type="EMBL" id="AYB00620.1"/>
    </source>
</evidence>
<dbReference type="AlphaFoldDB" id="A0A385Q468"/>